<keyword evidence="1" id="KW-0813">Transport</keyword>
<evidence type="ECO:0000256" key="3">
    <source>
        <dbReference type="ARBA" id="ARBA00022840"/>
    </source>
</evidence>
<feature type="domain" description="ABC transporter" evidence="5">
    <location>
        <begin position="7"/>
        <end position="246"/>
    </location>
</feature>
<dbReference type="SUPFAM" id="SSF52540">
    <property type="entry name" value="P-loop containing nucleoside triphosphate hydrolases"/>
    <property type="match status" value="1"/>
</dbReference>
<dbReference type="InterPro" id="IPR003593">
    <property type="entry name" value="AAA+_ATPase"/>
</dbReference>
<comment type="caution">
    <text evidence="6">The sequence shown here is derived from an EMBL/GenBank/DDBJ whole genome shotgun (WGS) entry which is preliminary data.</text>
</comment>
<evidence type="ECO:0000259" key="5">
    <source>
        <dbReference type="PROSITE" id="PS50893"/>
    </source>
</evidence>
<proteinExistence type="inferred from homology"/>
<dbReference type="CDD" id="cd03255">
    <property type="entry name" value="ABC_MJ0796_LolCDE_FtsE"/>
    <property type="match status" value="1"/>
</dbReference>
<dbReference type="InterPro" id="IPR003439">
    <property type="entry name" value="ABC_transporter-like_ATP-bd"/>
</dbReference>
<evidence type="ECO:0000313" key="6">
    <source>
        <dbReference type="EMBL" id="TRY14002.1"/>
    </source>
</evidence>
<name>A0A553JNG5_SHEHA</name>
<evidence type="ECO:0000313" key="7">
    <source>
        <dbReference type="Proteomes" id="UP000318126"/>
    </source>
</evidence>
<keyword evidence="2" id="KW-0547">Nucleotide-binding</keyword>
<dbReference type="PANTHER" id="PTHR42798">
    <property type="entry name" value="LIPOPROTEIN-RELEASING SYSTEM ATP-BINDING PROTEIN LOLD"/>
    <property type="match status" value="1"/>
</dbReference>
<accession>A0A553JNG5</accession>
<sequence length="263" mass="28772">MGVDKLFEIKSLSKSFIKGKTEVSIFSNLNMDINQGDFLAIMGPSGSGKTTLLNLIGGIDKPTQGTVLYRGRQYHDTTEAELSAWRAQHVGFVFQSFNLMPMLSAAGNVELPLLLRQLTRSQRREKVMAALELVGLVDRKGHKPNEMSGGQNQRVAVARAIVGDPDILLCDEPTGNLDRETATQVLDILRLLNQEFKKTIIMVTHDPLAAQYAKHRVELDKGMIVNKEVVVAKDAVVTQEATAIKEDTAGMSGELVAEKGVVT</sequence>
<evidence type="ECO:0000256" key="4">
    <source>
        <dbReference type="ARBA" id="ARBA00038388"/>
    </source>
</evidence>
<dbReference type="GO" id="GO:0016887">
    <property type="term" value="F:ATP hydrolysis activity"/>
    <property type="evidence" value="ECO:0007669"/>
    <property type="project" value="InterPro"/>
</dbReference>
<dbReference type="Gene3D" id="3.40.50.300">
    <property type="entry name" value="P-loop containing nucleotide triphosphate hydrolases"/>
    <property type="match status" value="1"/>
</dbReference>
<dbReference type="AlphaFoldDB" id="A0A553JNG5"/>
<evidence type="ECO:0000256" key="2">
    <source>
        <dbReference type="ARBA" id="ARBA00022741"/>
    </source>
</evidence>
<dbReference type="RefSeq" id="WP_144040573.1">
    <property type="nucleotide sequence ID" value="NZ_BMPL01000014.1"/>
</dbReference>
<keyword evidence="3 6" id="KW-0067">ATP-binding</keyword>
<dbReference type="GO" id="GO:1902495">
    <property type="term" value="C:transmembrane transporter complex"/>
    <property type="evidence" value="ECO:0007669"/>
    <property type="project" value="UniProtKB-ARBA"/>
</dbReference>
<evidence type="ECO:0000256" key="1">
    <source>
        <dbReference type="ARBA" id="ARBA00022448"/>
    </source>
</evidence>
<dbReference type="GO" id="GO:0005524">
    <property type="term" value="F:ATP binding"/>
    <property type="evidence" value="ECO:0007669"/>
    <property type="project" value="UniProtKB-KW"/>
</dbReference>
<dbReference type="SMART" id="SM00382">
    <property type="entry name" value="AAA"/>
    <property type="match status" value="1"/>
</dbReference>
<dbReference type="EMBL" id="VKGK01000014">
    <property type="protein sequence ID" value="TRY14002.1"/>
    <property type="molecule type" value="Genomic_DNA"/>
</dbReference>
<dbReference type="PANTHER" id="PTHR42798:SF2">
    <property type="entry name" value="ABC TRANSPORTER ATP-BINDING PROTEIN MG467-RELATED"/>
    <property type="match status" value="1"/>
</dbReference>
<reference evidence="7" key="1">
    <citation type="submission" date="2019-07" db="EMBL/GenBank/DDBJ databases">
        <title>Shewanella sp. YLB-08 draft genomic sequence.</title>
        <authorList>
            <person name="Yu L."/>
        </authorList>
    </citation>
    <scope>NUCLEOTIDE SEQUENCE [LARGE SCALE GENOMIC DNA]</scope>
    <source>
        <strain evidence="7">JCM 20706</strain>
    </source>
</reference>
<dbReference type="GO" id="GO:0022857">
    <property type="term" value="F:transmembrane transporter activity"/>
    <property type="evidence" value="ECO:0007669"/>
    <property type="project" value="UniProtKB-ARBA"/>
</dbReference>
<dbReference type="OrthoDB" id="9783924at2"/>
<dbReference type="PROSITE" id="PS50893">
    <property type="entry name" value="ABC_TRANSPORTER_2"/>
    <property type="match status" value="1"/>
</dbReference>
<dbReference type="Pfam" id="PF00005">
    <property type="entry name" value="ABC_tran"/>
    <property type="match status" value="1"/>
</dbReference>
<protein>
    <submittedName>
        <fullName evidence="6">ABC transporter ATP-binding protein</fullName>
    </submittedName>
</protein>
<organism evidence="6 7">
    <name type="scientific">Shewanella hanedai</name>
    <name type="common">Alteromonas hanedai</name>
    <dbReference type="NCBI Taxonomy" id="25"/>
    <lineage>
        <taxon>Bacteria</taxon>
        <taxon>Pseudomonadati</taxon>
        <taxon>Pseudomonadota</taxon>
        <taxon>Gammaproteobacteria</taxon>
        <taxon>Alteromonadales</taxon>
        <taxon>Shewanellaceae</taxon>
        <taxon>Shewanella</taxon>
    </lineage>
</organism>
<dbReference type="FunFam" id="3.40.50.300:FF:000032">
    <property type="entry name" value="Export ABC transporter ATP-binding protein"/>
    <property type="match status" value="1"/>
</dbReference>
<gene>
    <name evidence="6" type="ORF">FN961_12830</name>
</gene>
<keyword evidence="7" id="KW-1185">Reference proteome</keyword>
<dbReference type="InterPro" id="IPR017911">
    <property type="entry name" value="MacB-like_ATP-bd"/>
</dbReference>
<comment type="similarity">
    <text evidence="4">Belongs to the ABC transporter superfamily. Macrolide exporter (TC 3.A.1.122) family.</text>
</comment>
<dbReference type="Proteomes" id="UP000318126">
    <property type="component" value="Unassembled WGS sequence"/>
</dbReference>
<dbReference type="InterPro" id="IPR027417">
    <property type="entry name" value="P-loop_NTPase"/>
</dbReference>